<dbReference type="SUPFAM" id="SSF53335">
    <property type="entry name" value="S-adenosyl-L-methionine-dependent methyltransferases"/>
    <property type="match status" value="1"/>
</dbReference>
<evidence type="ECO:0008006" key="3">
    <source>
        <dbReference type="Google" id="ProtNLM"/>
    </source>
</evidence>
<dbReference type="InterPro" id="IPR010342">
    <property type="entry name" value="DUF938"/>
</dbReference>
<dbReference type="PANTHER" id="PTHR20974">
    <property type="entry name" value="UPF0585 PROTEIN CG18661"/>
    <property type="match status" value="1"/>
</dbReference>
<dbReference type="PANTHER" id="PTHR20974:SF0">
    <property type="entry name" value="UPF0585 PROTEIN CG18661"/>
    <property type="match status" value="1"/>
</dbReference>
<evidence type="ECO:0000313" key="1">
    <source>
        <dbReference type="EMBL" id="SLN23951.1"/>
    </source>
</evidence>
<evidence type="ECO:0000313" key="2">
    <source>
        <dbReference type="Proteomes" id="UP000193778"/>
    </source>
</evidence>
<dbReference type="OrthoDB" id="5525831at2"/>
<name>A0A1X6YL05_9RHOB</name>
<accession>A0A1X6YL05</accession>
<sequence>MTKRPLPSSASVANQGEGDRLIAPAATRNADALCELLCQWAPDTGKALELASGTGQHVSAFAQCLPNVFWQPTEVAADRRHSIDAYAGGLSNVAPAVALNATENGWHQHHGGQNLIVLINLVHLISWQETQTLVGEAAQTLLPGGRFILYGPFKRGGKLTSDGDQRFNDALIQQDPAIGYKDDTDIAGLMTRHGLTILETVTMPANNLAFVAEKPPD</sequence>
<protein>
    <recommendedName>
        <fullName evidence="3">Methyltransferase domain protein</fullName>
    </recommendedName>
</protein>
<dbReference type="Gene3D" id="3.40.50.150">
    <property type="entry name" value="Vaccinia Virus protein VP39"/>
    <property type="match status" value="1"/>
</dbReference>
<dbReference type="EMBL" id="FWFP01000002">
    <property type="protein sequence ID" value="SLN23951.1"/>
    <property type="molecule type" value="Genomic_DNA"/>
</dbReference>
<dbReference type="Proteomes" id="UP000193778">
    <property type="component" value="Unassembled WGS sequence"/>
</dbReference>
<gene>
    <name evidence="1" type="ORF">RUM8411_00935</name>
</gene>
<keyword evidence="2" id="KW-1185">Reference proteome</keyword>
<dbReference type="Pfam" id="PF06080">
    <property type="entry name" value="DUF938"/>
    <property type="match status" value="1"/>
</dbReference>
<reference evidence="2" key="1">
    <citation type="submission" date="2017-03" db="EMBL/GenBank/DDBJ databases">
        <authorList>
            <person name="Rodrigo-Torres L."/>
            <person name="Arahal R.D."/>
            <person name="Lucena T."/>
        </authorList>
    </citation>
    <scope>NUCLEOTIDE SEQUENCE [LARGE SCALE GENOMIC DNA]</scope>
    <source>
        <strain evidence="2">CECT 8411</strain>
    </source>
</reference>
<organism evidence="1 2">
    <name type="scientific">Ruegeria meonggei</name>
    <dbReference type="NCBI Taxonomy" id="1446476"/>
    <lineage>
        <taxon>Bacteria</taxon>
        <taxon>Pseudomonadati</taxon>
        <taxon>Pseudomonadota</taxon>
        <taxon>Alphaproteobacteria</taxon>
        <taxon>Rhodobacterales</taxon>
        <taxon>Roseobacteraceae</taxon>
        <taxon>Ruegeria</taxon>
    </lineage>
</organism>
<dbReference type="RefSeq" id="WP_085821453.1">
    <property type="nucleotide sequence ID" value="NZ_FWFP01000002.1"/>
</dbReference>
<proteinExistence type="predicted"/>
<dbReference type="InterPro" id="IPR029063">
    <property type="entry name" value="SAM-dependent_MTases_sf"/>
</dbReference>
<dbReference type="AlphaFoldDB" id="A0A1X6YL05"/>